<dbReference type="EMBL" id="BAABCY010000031">
    <property type="protein sequence ID" value="GAA3561016.1"/>
    <property type="molecule type" value="Genomic_DNA"/>
</dbReference>
<evidence type="ECO:0000313" key="5">
    <source>
        <dbReference type="EMBL" id="GAA3561016.1"/>
    </source>
</evidence>
<keyword evidence="3" id="KW-0645">Protease</keyword>
<keyword evidence="6" id="KW-1185">Reference proteome</keyword>
<keyword evidence="3" id="KW-0472">Membrane</keyword>
<dbReference type="EC" id="3.4.21.89" evidence="3"/>
<accession>A0ABP6X3T5</accession>
<name>A0ABP6X3T5_9FLAO</name>
<feature type="transmembrane region" description="Helical" evidence="3">
    <location>
        <begin position="12"/>
        <end position="34"/>
    </location>
</feature>
<feature type="domain" description="Peptidase S26" evidence="4">
    <location>
        <begin position="67"/>
        <end position="213"/>
    </location>
</feature>
<dbReference type="CDD" id="cd06530">
    <property type="entry name" value="S26_SPase_I"/>
    <property type="match status" value="2"/>
</dbReference>
<dbReference type="InterPro" id="IPR036286">
    <property type="entry name" value="LexA/Signal_pep-like_sf"/>
</dbReference>
<keyword evidence="3" id="KW-0378">Hydrolase</keyword>
<keyword evidence="3" id="KW-1133">Transmembrane helix</keyword>
<dbReference type="Proteomes" id="UP001500954">
    <property type="component" value="Unassembled WGS sequence"/>
</dbReference>
<evidence type="ECO:0000313" key="6">
    <source>
        <dbReference type="Proteomes" id="UP001500954"/>
    </source>
</evidence>
<evidence type="ECO:0000256" key="1">
    <source>
        <dbReference type="ARBA" id="ARBA00009370"/>
    </source>
</evidence>
<keyword evidence="3" id="KW-0812">Transmembrane</keyword>
<dbReference type="NCBIfam" id="TIGR02227">
    <property type="entry name" value="sigpep_I_bact"/>
    <property type="match status" value="1"/>
</dbReference>
<protein>
    <recommendedName>
        <fullName evidence="2 3">Signal peptidase I</fullName>
        <ecNumber evidence="3">3.4.21.89</ecNumber>
    </recommendedName>
</protein>
<proteinExistence type="inferred from homology"/>
<dbReference type="Pfam" id="PF10502">
    <property type="entry name" value="Peptidase_S26"/>
    <property type="match status" value="2"/>
</dbReference>
<dbReference type="PRINTS" id="PR00727">
    <property type="entry name" value="LEADERPTASE"/>
</dbReference>
<reference evidence="6" key="1">
    <citation type="journal article" date="2019" name="Int. J. Syst. Evol. Microbiol.">
        <title>The Global Catalogue of Microorganisms (GCM) 10K type strain sequencing project: providing services to taxonomists for standard genome sequencing and annotation.</title>
        <authorList>
            <consortium name="The Broad Institute Genomics Platform"/>
            <consortium name="The Broad Institute Genome Sequencing Center for Infectious Disease"/>
            <person name="Wu L."/>
            <person name="Ma J."/>
        </authorList>
    </citation>
    <scope>NUCLEOTIDE SEQUENCE [LARGE SCALE GENOMIC DNA]</scope>
    <source>
        <strain evidence="6">JCM 17111</strain>
    </source>
</reference>
<evidence type="ECO:0000259" key="4">
    <source>
        <dbReference type="Pfam" id="PF10502"/>
    </source>
</evidence>
<comment type="caution">
    <text evidence="5">The sequence shown here is derived from an EMBL/GenBank/DDBJ whole genome shotgun (WGS) entry which is preliminary data.</text>
</comment>
<gene>
    <name evidence="5" type="ORF">GCM10022395_09640</name>
</gene>
<organism evidence="5 6">
    <name type="scientific">Snuella lapsa</name>
    <dbReference type="NCBI Taxonomy" id="870481"/>
    <lineage>
        <taxon>Bacteria</taxon>
        <taxon>Pseudomonadati</taxon>
        <taxon>Bacteroidota</taxon>
        <taxon>Flavobacteriia</taxon>
        <taxon>Flavobacteriales</taxon>
        <taxon>Flavobacteriaceae</taxon>
        <taxon>Snuella</taxon>
    </lineage>
</organism>
<dbReference type="RefSeq" id="WP_345004708.1">
    <property type="nucleotide sequence ID" value="NZ_BAABCY010000031.1"/>
</dbReference>
<comment type="similarity">
    <text evidence="1 3">Belongs to the peptidase S26 family.</text>
</comment>
<comment type="catalytic activity">
    <reaction evidence="3">
        <text>Cleavage of hydrophobic, N-terminal signal or leader sequences from secreted and periplasmic proteins.</text>
        <dbReference type="EC" id="3.4.21.89"/>
    </reaction>
</comment>
<dbReference type="InterPro" id="IPR000223">
    <property type="entry name" value="Pept_S26A_signal_pept_1"/>
</dbReference>
<dbReference type="SUPFAM" id="SSF51306">
    <property type="entry name" value="LexA/Signal peptidase"/>
    <property type="match status" value="1"/>
</dbReference>
<comment type="subcellular location">
    <subcellularLocation>
        <location evidence="3">Membrane</location>
        <topology evidence="3">Single-pass type II membrane protein</topology>
    </subcellularLocation>
</comment>
<dbReference type="Gene3D" id="2.10.109.10">
    <property type="entry name" value="Umud Fragment, subunit A"/>
    <property type="match status" value="2"/>
</dbReference>
<dbReference type="InterPro" id="IPR019533">
    <property type="entry name" value="Peptidase_S26"/>
</dbReference>
<feature type="transmembrane region" description="Helical" evidence="3">
    <location>
        <begin position="68"/>
        <end position="89"/>
    </location>
</feature>
<evidence type="ECO:0000256" key="3">
    <source>
        <dbReference type="RuleBase" id="RU362042"/>
    </source>
</evidence>
<comment type="caution">
    <text evidence="3">Lacks conserved residue(s) required for the propagation of feature annotation.</text>
</comment>
<dbReference type="PANTHER" id="PTHR43390">
    <property type="entry name" value="SIGNAL PEPTIDASE I"/>
    <property type="match status" value="1"/>
</dbReference>
<feature type="domain" description="Peptidase S26" evidence="4">
    <location>
        <begin position="342"/>
        <end position="383"/>
    </location>
</feature>
<dbReference type="PANTHER" id="PTHR43390:SF1">
    <property type="entry name" value="CHLOROPLAST PROCESSING PEPTIDASE"/>
    <property type="match status" value="1"/>
</dbReference>
<evidence type="ECO:0000256" key="2">
    <source>
        <dbReference type="ARBA" id="ARBA00019232"/>
    </source>
</evidence>
<sequence>MLKKVRGLNIKLNNYEALVFTFVFGLFIVLKLYWLLCYSLMFWSIFYVFARIFKPIRNSGSIKQLRRIALIFFLFVVAISTKLLVGDIYKIPSSSMNNTLYTGDVILVNKLKYGPRLPRSPFEIPWVNIAFCFNDNAKKHLKENWWNYKRLSGYASIKQGDVFVFNLGLSKDFFVVKRCVGLSGDTISIKNGRIYTNGELFETPDNVKNTYQFKVKDRKQLYKGMDSLGIDAYINADYGKDFNARVTLSKKEVAQLKELSSINSFQQQIDTFDINKGCLHKSVSDQWTYDNMGPLVIPKKGMTIQLIPETVLLYGETIKLYEKRSIEQKEGGIYVNGEKTEAYTFKQDYYFMMGDNRKGTIDSRSWGFLPESNIVGKVQCVLWSNYRDEFQWSRLFKKVE</sequence>